<reference evidence="2" key="1">
    <citation type="journal article" date="2019" name="Int. J. Syst. Evol. Microbiol.">
        <title>The Global Catalogue of Microorganisms (GCM) 10K type strain sequencing project: providing services to taxonomists for standard genome sequencing and annotation.</title>
        <authorList>
            <consortium name="The Broad Institute Genomics Platform"/>
            <consortium name="The Broad Institute Genome Sequencing Center for Infectious Disease"/>
            <person name="Wu L."/>
            <person name="Ma J."/>
        </authorList>
    </citation>
    <scope>NUCLEOTIDE SEQUENCE [LARGE SCALE GENOMIC DNA]</scope>
    <source>
        <strain evidence="2">KCTC 12907</strain>
    </source>
</reference>
<sequence>MSMSAFHQYMRAEPKELEQTHTERIAREGYFSFYRFIEDFREGLRTYADDEIPLLRRKLSRARELFPDPERFSPSWSALWDEFDLIFAVKNDVLAAIPLPDRGGEWQILLDNPYSHQQVVCYPGLPFLEAAYLYGYFQRELKPNELLRLQKVADLLSVSGSKAASLLPEA</sequence>
<comment type="caution">
    <text evidence="1">The sequence shown here is derived from an EMBL/GenBank/DDBJ whole genome shotgun (WGS) entry which is preliminary data.</text>
</comment>
<accession>A0ABW2F7P8</accession>
<dbReference type="EMBL" id="JBHTAI010000001">
    <property type="protein sequence ID" value="MFC7147025.1"/>
    <property type="molecule type" value="Genomic_DNA"/>
</dbReference>
<proteinExistence type="predicted"/>
<dbReference type="Proteomes" id="UP001596378">
    <property type="component" value="Unassembled WGS sequence"/>
</dbReference>
<organism evidence="1 2">
    <name type="scientific">Cohnella cellulosilytica</name>
    <dbReference type="NCBI Taxonomy" id="986710"/>
    <lineage>
        <taxon>Bacteria</taxon>
        <taxon>Bacillati</taxon>
        <taxon>Bacillota</taxon>
        <taxon>Bacilli</taxon>
        <taxon>Bacillales</taxon>
        <taxon>Paenibacillaceae</taxon>
        <taxon>Cohnella</taxon>
    </lineage>
</organism>
<evidence type="ECO:0000313" key="1">
    <source>
        <dbReference type="EMBL" id="MFC7147025.1"/>
    </source>
</evidence>
<evidence type="ECO:0000313" key="2">
    <source>
        <dbReference type="Proteomes" id="UP001596378"/>
    </source>
</evidence>
<name>A0ABW2F7P8_9BACL</name>
<keyword evidence="2" id="KW-1185">Reference proteome</keyword>
<protein>
    <submittedName>
        <fullName evidence="1">Uncharacterized protein</fullName>
    </submittedName>
</protein>
<dbReference type="RefSeq" id="WP_378046840.1">
    <property type="nucleotide sequence ID" value="NZ_JBHMDN010000012.1"/>
</dbReference>
<gene>
    <name evidence="1" type="ORF">ACFQMJ_00645</name>
</gene>